<dbReference type="InterPro" id="IPR029071">
    <property type="entry name" value="Ubiquitin-like_domsf"/>
</dbReference>
<feature type="compositionally biased region" description="Polar residues" evidence="1">
    <location>
        <begin position="225"/>
        <end position="234"/>
    </location>
</feature>
<dbReference type="Proteomes" id="UP001172673">
    <property type="component" value="Unassembled WGS sequence"/>
</dbReference>
<feature type="compositionally biased region" description="Basic and acidic residues" evidence="1">
    <location>
        <begin position="294"/>
        <end position="315"/>
    </location>
</feature>
<dbReference type="GO" id="GO:0007165">
    <property type="term" value="P:signal transduction"/>
    <property type="evidence" value="ECO:0007669"/>
    <property type="project" value="InterPro"/>
</dbReference>
<comment type="caution">
    <text evidence="3">The sequence shown here is derived from an EMBL/GenBank/DDBJ whole genome shotgun (WGS) entry which is preliminary data.</text>
</comment>
<evidence type="ECO:0000259" key="2">
    <source>
        <dbReference type="PROSITE" id="PS50200"/>
    </source>
</evidence>
<sequence>MAEALAAVGIVANFAGVIGAGIALSTTLYDFAHVLGSAADDVKSLATDLSIFCAVLRQVQSTLGQARAYRLSMSAIDTTQAVIDRCKVIFDDLDAAITKLQGGKSKPDFMTRVKWYFKEKRILLIHEQLKACAAQLHLMLTLLQLAQKIASSRNTSLYQNDQDDQDRLMTHSLFRAQQAAIEDLARAEYQHIDEDINGQSDFRDQTPTHSPHSGDGAPSHRRNRSSQIINGTVRNGQILPATRVRPVSIVLAQHMNRLSVVGSVRYSHLPALDDRRLSILQTDELLREWTDQRDPLVDHESDPGHDTTDSWEPDRTSSLSLTYDEARPTTPYATSSVPNTTTSFGDLSLKEISDPPSIVPHIPKLGRTPPPKLTLPDSYADFSQGQRGRRVPPPKLHVPDFKHESVPSLVTPNSTSRTWVHQQDPARPTAQLAVLPRIEISQEIHQRTAQSPESHQRNISGRSKKSGRQEMRERTDPGPISRPRSADGETPVSDYSFSQLSIPSPGDFSLSSLDQTIAQLPSEQGISEPAEADSPKPSVTGSIRVQIDDRVVLVKSPHKEATCRAVIPMALSAVGVTGDWRDWALRILHNDGVLEIGPDSVPHLFFTRLEGQGKMPVLLLRKRHEPLTWSHAVMDEYGTLPASKSRPGGMSPRKLISNIGTEFGIEAQDAKPSPGAQPTSNSAETIALAESESKDSVEIHKNIRVNLNDDCSVVLPMALRKYNITADWRLYALYIDYIEGGLKIERFVEMEDKPLHLFKQFDQEGKKPVFRLTKLRSPTAAAD</sequence>
<dbReference type="Pfam" id="PF00788">
    <property type="entry name" value="RA"/>
    <property type="match status" value="2"/>
</dbReference>
<feature type="compositionally biased region" description="Polar residues" evidence="1">
    <location>
        <begin position="447"/>
        <end position="461"/>
    </location>
</feature>
<keyword evidence="4" id="KW-1185">Reference proteome</keyword>
<dbReference type="PROSITE" id="PS50200">
    <property type="entry name" value="RA"/>
    <property type="match status" value="1"/>
</dbReference>
<feature type="domain" description="Ras-associating" evidence="2">
    <location>
        <begin position="559"/>
        <end position="625"/>
    </location>
</feature>
<dbReference type="InterPro" id="IPR000159">
    <property type="entry name" value="RA_dom"/>
</dbReference>
<feature type="compositionally biased region" description="Basic and acidic residues" evidence="1">
    <location>
        <begin position="467"/>
        <end position="476"/>
    </location>
</feature>
<feature type="region of interest" description="Disordered" evidence="1">
    <location>
        <begin position="196"/>
        <end position="234"/>
    </location>
</feature>
<dbReference type="SUPFAM" id="SSF54236">
    <property type="entry name" value="Ubiquitin-like"/>
    <property type="match status" value="1"/>
</dbReference>
<feature type="compositionally biased region" description="Polar residues" evidence="1">
    <location>
        <begin position="408"/>
        <end position="421"/>
    </location>
</feature>
<feature type="region of interest" description="Disordered" evidence="1">
    <location>
        <begin position="445"/>
        <end position="498"/>
    </location>
</feature>
<reference evidence="3" key="1">
    <citation type="submission" date="2022-10" db="EMBL/GenBank/DDBJ databases">
        <title>Culturing micro-colonial fungi from biological soil crusts in the Mojave desert and describing Neophaeococcomyces mojavensis, and introducing the new genera and species Taxawa tesnikishii.</title>
        <authorList>
            <person name="Kurbessoian T."/>
            <person name="Stajich J.E."/>
        </authorList>
    </citation>
    <scope>NUCLEOTIDE SEQUENCE</scope>
    <source>
        <strain evidence="3">TK_41</strain>
    </source>
</reference>
<dbReference type="PANTHER" id="PTHR36167:SF3">
    <property type="entry name" value="C2H2 FINGER DOMAIN TRANSCRIPTION FACTOR (EUROFUNG)-RELATED"/>
    <property type="match status" value="1"/>
</dbReference>
<dbReference type="AlphaFoldDB" id="A0AA39CEE9"/>
<proteinExistence type="predicted"/>
<accession>A0AA39CEE9</accession>
<feature type="region of interest" description="Disordered" evidence="1">
    <location>
        <begin position="294"/>
        <end position="428"/>
    </location>
</feature>
<dbReference type="PANTHER" id="PTHR36167">
    <property type="entry name" value="C2H2 FINGER DOMAIN TRANSCRIPTION FACTOR (EUROFUNG)-RELATED"/>
    <property type="match status" value="1"/>
</dbReference>
<evidence type="ECO:0000256" key="1">
    <source>
        <dbReference type="SAM" id="MobiDB-lite"/>
    </source>
</evidence>
<organism evidence="3 4">
    <name type="scientific">Cladophialophora chaetospira</name>
    <dbReference type="NCBI Taxonomy" id="386627"/>
    <lineage>
        <taxon>Eukaryota</taxon>
        <taxon>Fungi</taxon>
        <taxon>Dikarya</taxon>
        <taxon>Ascomycota</taxon>
        <taxon>Pezizomycotina</taxon>
        <taxon>Eurotiomycetes</taxon>
        <taxon>Chaetothyriomycetidae</taxon>
        <taxon>Chaetothyriales</taxon>
        <taxon>Herpotrichiellaceae</taxon>
        <taxon>Cladophialophora</taxon>
    </lineage>
</organism>
<feature type="compositionally biased region" description="Polar residues" evidence="1">
    <location>
        <begin position="331"/>
        <end position="345"/>
    </location>
</feature>
<name>A0AA39CEE9_9EURO</name>
<gene>
    <name evidence="3" type="ORF">H2200_010062</name>
</gene>
<dbReference type="EMBL" id="JAPDRK010000016">
    <property type="protein sequence ID" value="KAJ9605405.1"/>
    <property type="molecule type" value="Genomic_DNA"/>
</dbReference>
<dbReference type="GO" id="GO:0006355">
    <property type="term" value="P:regulation of DNA-templated transcription"/>
    <property type="evidence" value="ECO:0007669"/>
    <property type="project" value="InterPro"/>
</dbReference>
<protein>
    <recommendedName>
        <fullName evidence="2">Ras-associating domain-containing protein</fullName>
    </recommendedName>
</protein>
<evidence type="ECO:0000313" key="3">
    <source>
        <dbReference type="EMBL" id="KAJ9605405.1"/>
    </source>
</evidence>
<dbReference type="SMART" id="SM00314">
    <property type="entry name" value="RA"/>
    <property type="match status" value="2"/>
</dbReference>
<dbReference type="InterPro" id="IPR039327">
    <property type="entry name" value="CON7-like"/>
</dbReference>
<evidence type="ECO:0000313" key="4">
    <source>
        <dbReference type="Proteomes" id="UP001172673"/>
    </source>
</evidence>